<evidence type="ECO:0000313" key="3">
    <source>
        <dbReference type="EMBL" id="KAG1896199.1"/>
    </source>
</evidence>
<dbReference type="InterPro" id="IPR043129">
    <property type="entry name" value="ATPase_NBD"/>
</dbReference>
<protein>
    <submittedName>
        <fullName evidence="3">Uncharacterized protein</fullName>
    </submittedName>
</protein>
<accession>A0AAD4DY13</accession>
<keyword evidence="2" id="KW-0067">ATP-binding</keyword>
<dbReference type="PANTHER" id="PTHR19375">
    <property type="entry name" value="HEAT SHOCK PROTEIN 70KDA"/>
    <property type="match status" value="1"/>
</dbReference>
<keyword evidence="1" id="KW-0547">Nucleotide-binding</keyword>
<dbReference type="Pfam" id="PF00012">
    <property type="entry name" value="HSP70"/>
    <property type="match status" value="1"/>
</dbReference>
<dbReference type="RefSeq" id="XP_041221775.1">
    <property type="nucleotide sequence ID" value="XM_041375612.1"/>
</dbReference>
<reference evidence="3" key="1">
    <citation type="journal article" date="2020" name="New Phytol.">
        <title>Comparative genomics reveals dynamic genome evolution in host specialist ectomycorrhizal fungi.</title>
        <authorList>
            <person name="Lofgren L.A."/>
            <person name="Nguyen N.H."/>
            <person name="Vilgalys R."/>
            <person name="Ruytinx J."/>
            <person name="Liao H.L."/>
            <person name="Branco S."/>
            <person name="Kuo A."/>
            <person name="LaButti K."/>
            <person name="Lipzen A."/>
            <person name="Andreopoulos W."/>
            <person name="Pangilinan J."/>
            <person name="Riley R."/>
            <person name="Hundley H."/>
            <person name="Na H."/>
            <person name="Barry K."/>
            <person name="Grigoriev I.V."/>
            <person name="Stajich J.E."/>
            <person name="Kennedy P.G."/>
        </authorList>
    </citation>
    <scope>NUCLEOTIDE SEQUENCE</scope>
    <source>
        <strain evidence="3">FC203</strain>
    </source>
</reference>
<dbReference type="EMBL" id="JABBWK010000058">
    <property type="protein sequence ID" value="KAG1896199.1"/>
    <property type="molecule type" value="Genomic_DNA"/>
</dbReference>
<name>A0AAD4DY13_9AGAM</name>
<dbReference type="SUPFAM" id="SSF53067">
    <property type="entry name" value="Actin-like ATPase domain"/>
    <property type="match status" value="1"/>
</dbReference>
<dbReference type="GO" id="GO:0005524">
    <property type="term" value="F:ATP binding"/>
    <property type="evidence" value="ECO:0007669"/>
    <property type="project" value="UniProtKB-KW"/>
</dbReference>
<organism evidence="3 4">
    <name type="scientific">Suillus fuscotomentosus</name>
    <dbReference type="NCBI Taxonomy" id="1912939"/>
    <lineage>
        <taxon>Eukaryota</taxon>
        <taxon>Fungi</taxon>
        <taxon>Dikarya</taxon>
        <taxon>Basidiomycota</taxon>
        <taxon>Agaricomycotina</taxon>
        <taxon>Agaricomycetes</taxon>
        <taxon>Agaricomycetidae</taxon>
        <taxon>Boletales</taxon>
        <taxon>Suillineae</taxon>
        <taxon>Suillaceae</taxon>
        <taxon>Suillus</taxon>
    </lineage>
</organism>
<evidence type="ECO:0000256" key="2">
    <source>
        <dbReference type="ARBA" id="ARBA00022840"/>
    </source>
</evidence>
<comment type="caution">
    <text evidence="3">The sequence shown here is derived from an EMBL/GenBank/DDBJ whole genome shotgun (WGS) entry which is preliminary data.</text>
</comment>
<dbReference type="InterPro" id="IPR013126">
    <property type="entry name" value="Hsp_70_fam"/>
</dbReference>
<dbReference type="FunFam" id="3.90.640.10:FF:000003">
    <property type="entry name" value="Molecular chaperone DnaK"/>
    <property type="match status" value="1"/>
</dbReference>
<gene>
    <name evidence="3" type="ORF">F5891DRAFT_959015</name>
</gene>
<dbReference type="GeneID" id="64669910"/>
<proteinExistence type="predicted"/>
<evidence type="ECO:0000313" key="4">
    <source>
        <dbReference type="Proteomes" id="UP001195769"/>
    </source>
</evidence>
<dbReference type="GO" id="GO:0140662">
    <property type="term" value="F:ATP-dependent protein folding chaperone"/>
    <property type="evidence" value="ECO:0007669"/>
    <property type="project" value="InterPro"/>
</dbReference>
<dbReference type="Proteomes" id="UP001195769">
    <property type="component" value="Unassembled WGS sequence"/>
</dbReference>
<dbReference type="AlphaFoldDB" id="A0AAD4DY13"/>
<sequence>MHRLQTSCERAKRTLSPASQTSIEIESLFEGLNFYYTSLTRSCFEELCADLFRSKEHAEMLVCLIQITEECVYKHVASEASVVTSIAYILTVWSFYDPHPVMSISVITARILT</sequence>
<keyword evidence="4" id="KW-1185">Reference proteome</keyword>
<evidence type="ECO:0000256" key="1">
    <source>
        <dbReference type="ARBA" id="ARBA00022741"/>
    </source>
</evidence>
<dbReference type="Gene3D" id="3.90.640.10">
    <property type="entry name" value="Actin, Chain A, domain 4"/>
    <property type="match status" value="1"/>
</dbReference>